<keyword evidence="1" id="KW-0472">Membrane</keyword>
<proteinExistence type="predicted"/>
<feature type="transmembrane region" description="Helical" evidence="1">
    <location>
        <begin position="61"/>
        <end position="83"/>
    </location>
</feature>
<gene>
    <name evidence="2" type="ORF">GM418_27060</name>
</gene>
<dbReference type="RefSeq" id="WP_158870818.1">
    <property type="nucleotide sequence ID" value="NZ_CP046401.1"/>
</dbReference>
<dbReference type="KEGG" id="mcos:GM418_27060"/>
<organism evidence="2 3">
    <name type="scientific">Maribellus comscasis</name>
    <dbReference type="NCBI Taxonomy" id="2681766"/>
    <lineage>
        <taxon>Bacteria</taxon>
        <taxon>Pseudomonadati</taxon>
        <taxon>Bacteroidota</taxon>
        <taxon>Bacteroidia</taxon>
        <taxon>Marinilabiliales</taxon>
        <taxon>Prolixibacteraceae</taxon>
        <taxon>Maribellus</taxon>
    </lineage>
</organism>
<dbReference type="EMBL" id="CP046401">
    <property type="protein sequence ID" value="QGY47191.1"/>
    <property type="molecule type" value="Genomic_DNA"/>
</dbReference>
<evidence type="ECO:0000256" key="1">
    <source>
        <dbReference type="SAM" id="Phobius"/>
    </source>
</evidence>
<feature type="transmembrane region" description="Helical" evidence="1">
    <location>
        <begin position="103"/>
        <end position="120"/>
    </location>
</feature>
<feature type="transmembrane region" description="Helical" evidence="1">
    <location>
        <begin position="323"/>
        <end position="343"/>
    </location>
</feature>
<evidence type="ECO:0000313" key="2">
    <source>
        <dbReference type="EMBL" id="QGY47191.1"/>
    </source>
</evidence>
<feature type="transmembrane region" description="Helical" evidence="1">
    <location>
        <begin position="254"/>
        <end position="272"/>
    </location>
</feature>
<feature type="transmembrane region" description="Helical" evidence="1">
    <location>
        <begin position="21"/>
        <end position="41"/>
    </location>
</feature>
<keyword evidence="1" id="KW-0812">Transmembrane</keyword>
<reference evidence="2 3" key="1">
    <citation type="submission" date="2019-11" db="EMBL/GenBank/DDBJ databases">
        <authorList>
            <person name="Zheng R.K."/>
            <person name="Sun C.M."/>
        </authorList>
    </citation>
    <scope>NUCLEOTIDE SEQUENCE [LARGE SCALE GENOMIC DNA]</scope>
    <source>
        <strain evidence="2 3">WC007</strain>
    </source>
</reference>
<dbReference type="PANTHER" id="PTHR31061:SF24">
    <property type="entry name" value="LD22376P"/>
    <property type="match status" value="1"/>
</dbReference>
<sequence>MSHPENKTLSKRIESLDILRGFDLFCLVFFQPVFMSLARAFDLPFTNWLATKFDHVQWEGFVFWDIIMPLFMFMAGASMPFAFAKHLKTGSNAHLYKRILKRVVLLWIFGMMCQGNLLSFNPDRIFLYSNTLQAIAMGYFISAVLLMHFKLNGQIIITAVLLLTYWAALSFIKIGNYGGGDFTPDYNLAEYIDRLVLGRFRNGTTITGGMVDFGTYYRYTWILSSLNFGVTVMTGVFAGHIMKSGLSNLKKVQWLAIIGVLFILTGQIWGLQMPIIKRIWTSSMTLYSSGICFLLMAFFYYLVDYKNYGKYLRWFKIYGMNSILAYMLFEIVNFTSVSASLLHGTEQFLGDYYKTVIQLANVSIIFLILWVMYKRKNFLRV</sequence>
<feature type="transmembrane region" description="Helical" evidence="1">
    <location>
        <begin position="126"/>
        <end position="148"/>
    </location>
</feature>
<feature type="transmembrane region" description="Helical" evidence="1">
    <location>
        <begin position="219"/>
        <end position="242"/>
    </location>
</feature>
<dbReference type="PANTHER" id="PTHR31061">
    <property type="entry name" value="LD22376P"/>
    <property type="match status" value="1"/>
</dbReference>
<feature type="transmembrane region" description="Helical" evidence="1">
    <location>
        <begin position="284"/>
        <end position="303"/>
    </location>
</feature>
<dbReference type="AlphaFoldDB" id="A0A6I6JXB2"/>
<evidence type="ECO:0000313" key="3">
    <source>
        <dbReference type="Proteomes" id="UP000428260"/>
    </source>
</evidence>
<feature type="transmembrane region" description="Helical" evidence="1">
    <location>
        <begin position="155"/>
        <end position="174"/>
    </location>
</feature>
<dbReference type="Proteomes" id="UP000428260">
    <property type="component" value="Chromosome"/>
</dbReference>
<accession>A0A6I6JXB2</accession>
<keyword evidence="3" id="KW-1185">Reference proteome</keyword>
<name>A0A6I6JXB2_9BACT</name>
<protein>
    <submittedName>
        <fullName evidence="2">DUF5009 domain-containing protein</fullName>
    </submittedName>
</protein>
<keyword evidence="1" id="KW-1133">Transmembrane helix</keyword>
<feature type="transmembrane region" description="Helical" evidence="1">
    <location>
        <begin position="355"/>
        <end position="373"/>
    </location>
</feature>